<evidence type="ECO:0000313" key="8">
    <source>
        <dbReference type="Proteomes" id="UP001596154"/>
    </source>
</evidence>
<dbReference type="InterPro" id="IPR023772">
    <property type="entry name" value="DNA-bd_HTH_TetR-type_CS"/>
</dbReference>
<evidence type="ECO:0000256" key="2">
    <source>
        <dbReference type="ARBA" id="ARBA00023015"/>
    </source>
</evidence>
<dbReference type="EMBL" id="JBHSNY010000016">
    <property type="protein sequence ID" value="MFC5639089.1"/>
    <property type="molecule type" value="Genomic_DNA"/>
</dbReference>
<sequence length="188" mass="21200">MPEARDPEQTRERMLRCALELFTERGYEGASIGMIASGMGLTKAAVSYHFRTKEDILNAVVEPAFSDLEAFFEKWGTGPLKPAKRREAIAGYVRLLVKHRGLLAFLAKEGDRENPEPVMRQWPHVGEKVAQLFGGDQEDLSERLYFAAVIRGLALAPVKFPEVGDDDLREHLQIAAERMLARPRRRPA</sequence>
<evidence type="ECO:0000256" key="3">
    <source>
        <dbReference type="ARBA" id="ARBA00023125"/>
    </source>
</evidence>
<keyword evidence="3 5" id="KW-0238">DNA-binding</keyword>
<dbReference type="PROSITE" id="PS50977">
    <property type="entry name" value="HTH_TETR_2"/>
    <property type="match status" value="1"/>
</dbReference>
<evidence type="ECO:0000256" key="1">
    <source>
        <dbReference type="ARBA" id="ARBA00022491"/>
    </source>
</evidence>
<evidence type="ECO:0000256" key="5">
    <source>
        <dbReference type="PROSITE-ProRule" id="PRU00335"/>
    </source>
</evidence>
<dbReference type="RefSeq" id="WP_381030782.1">
    <property type="nucleotide sequence ID" value="NZ_JBHSNY010000016.1"/>
</dbReference>
<keyword evidence="4" id="KW-0804">Transcription</keyword>
<dbReference type="PANTHER" id="PTHR30055">
    <property type="entry name" value="HTH-TYPE TRANSCRIPTIONAL REGULATOR RUTR"/>
    <property type="match status" value="1"/>
</dbReference>
<keyword evidence="8" id="KW-1185">Reference proteome</keyword>
<accession>A0ABW0V2D0</accession>
<keyword evidence="2" id="KW-0805">Transcription regulation</keyword>
<dbReference type="PROSITE" id="PS01081">
    <property type="entry name" value="HTH_TETR_1"/>
    <property type="match status" value="1"/>
</dbReference>
<keyword evidence="1" id="KW-0678">Repressor</keyword>
<comment type="caution">
    <text evidence="7">The sequence shown here is derived from an EMBL/GenBank/DDBJ whole genome shotgun (WGS) entry which is preliminary data.</text>
</comment>
<proteinExistence type="predicted"/>
<dbReference type="InterPro" id="IPR009057">
    <property type="entry name" value="Homeodomain-like_sf"/>
</dbReference>
<dbReference type="PANTHER" id="PTHR30055:SF175">
    <property type="entry name" value="HTH-TYPE TRANSCRIPTIONAL REPRESSOR KSTR2"/>
    <property type="match status" value="1"/>
</dbReference>
<gene>
    <name evidence="7" type="ORF">ACFPZJ_36195</name>
</gene>
<feature type="domain" description="HTH tetR-type" evidence="6">
    <location>
        <begin position="8"/>
        <end position="68"/>
    </location>
</feature>
<organism evidence="7 8">
    <name type="scientific">Streptomyces bullii</name>
    <dbReference type="NCBI Taxonomy" id="349910"/>
    <lineage>
        <taxon>Bacteria</taxon>
        <taxon>Bacillati</taxon>
        <taxon>Actinomycetota</taxon>
        <taxon>Actinomycetes</taxon>
        <taxon>Kitasatosporales</taxon>
        <taxon>Streptomycetaceae</taxon>
        <taxon>Streptomyces</taxon>
    </lineage>
</organism>
<dbReference type="Pfam" id="PF00440">
    <property type="entry name" value="TetR_N"/>
    <property type="match status" value="1"/>
</dbReference>
<evidence type="ECO:0000313" key="7">
    <source>
        <dbReference type="EMBL" id="MFC5639089.1"/>
    </source>
</evidence>
<dbReference type="Proteomes" id="UP001596154">
    <property type="component" value="Unassembled WGS sequence"/>
</dbReference>
<dbReference type="PRINTS" id="PR00455">
    <property type="entry name" value="HTHTETR"/>
</dbReference>
<reference evidence="8" key="1">
    <citation type="journal article" date="2019" name="Int. J. Syst. Evol. Microbiol.">
        <title>The Global Catalogue of Microorganisms (GCM) 10K type strain sequencing project: providing services to taxonomists for standard genome sequencing and annotation.</title>
        <authorList>
            <consortium name="The Broad Institute Genomics Platform"/>
            <consortium name="The Broad Institute Genome Sequencing Center for Infectious Disease"/>
            <person name="Wu L."/>
            <person name="Ma J."/>
        </authorList>
    </citation>
    <scope>NUCLEOTIDE SEQUENCE [LARGE SCALE GENOMIC DNA]</scope>
    <source>
        <strain evidence="8">CGMCC 4.7248</strain>
    </source>
</reference>
<evidence type="ECO:0000259" key="6">
    <source>
        <dbReference type="PROSITE" id="PS50977"/>
    </source>
</evidence>
<evidence type="ECO:0000256" key="4">
    <source>
        <dbReference type="ARBA" id="ARBA00023163"/>
    </source>
</evidence>
<name>A0ABW0V2D0_9ACTN</name>
<dbReference type="Gene3D" id="1.10.357.10">
    <property type="entry name" value="Tetracycline Repressor, domain 2"/>
    <property type="match status" value="1"/>
</dbReference>
<protein>
    <submittedName>
        <fullName evidence="7">TetR/AcrR family transcriptional regulator</fullName>
    </submittedName>
</protein>
<dbReference type="InterPro" id="IPR001647">
    <property type="entry name" value="HTH_TetR"/>
</dbReference>
<dbReference type="InterPro" id="IPR050109">
    <property type="entry name" value="HTH-type_TetR-like_transc_reg"/>
</dbReference>
<dbReference type="SUPFAM" id="SSF46689">
    <property type="entry name" value="Homeodomain-like"/>
    <property type="match status" value="1"/>
</dbReference>
<feature type="DNA-binding region" description="H-T-H motif" evidence="5">
    <location>
        <begin position="31"/>
        <end position="50"/>
    </location>
</feature>